<keyword evidence="6" id="KW-0539">Nucleus</keyword>
<dbReference type="GO" id="GO:0071013">
    <property type="term" value="C:catalytic step 2 spliceosome"/>
    <property type="evidence" value="ECO:0007669"/>
    <property type="project" value="TreeGrafter"/>
</dbReference>
<feature type="compositionally biased region" description="Basic and acidic residues" evidence="7">
    <location>
        <begin position="43"/>
        <end position="64"/>
    </location>
</feature>
<feature type="region of interest" description="Disordered" evidence="7">
    <location>
        <begin position="33"/>
        <end position="74"/>
    </location>
</feature>
<evidence type="ECO:0000256" key="3">
    <source>
        <dbReference type="ARBA" id="ARBA00022664"/>
    </source>
</evidence>
<keyword evidence="4" id="KW-0747">Spliceosome</keyword>
<evidence type="ECO:0000256" key="7">
    <source>
        <dbReference type="SAM" id="MobiDB-lite"/>
    </source>
</evidence>
<dbReference type="GO" id="GO:0000974">
    <property type="term" value="C:Prp19 complex"/>
    <property type="evidence" value="ECO:0007669"/>
    <property type="project" value="TreeGrafter"/>
</dbReference>
<sequence>MERERRVNPECPNASNPFHRCAEYCAPRSPAAATAAAAAAAKPRIESPKSDPNGDRTRTRDEKRRGRRGGSGGLPLYVFLQNGAAGESRMVDSRCPNASNPFHVCAEYCFTKLNEINRREGSKSPSFLSRHSSSSSAEDDVNLGGNRRVDPRCANASNPFHVCADYCFNKSHENNSHEISRAEPGTPVANGVKMGKTRSNEKDRAEGVENGVQIGENRRVDPRCANASNPYHVCADYCFNRSSEMNHKEGEKSVAREAQGVLTMVERRDVHPNCVNASNPFHKCADYCFKKLNEAT</sequence>
<feature type="compositionally biased region" description="Low complexity" evidence="7">
    <location>
        <begin position="123"/>
        <end position="136"/>
    </location>
</feature>
<evidence type="ECO:0000256" key="1">
    <source>
        <dbReference type="ARBA" id="ARBA00004123"/>
    </source>
</evidence>
<evidence type="ECO:0000256" key="4">
    <source>
        <dbReference type="ARBA" id="ARBA00022728"/>
    </source>
</evidence>
<reference evidence="8" key="1">
    <citation type="submission" date="2020-07" db="EMBL/GenBank/DDBJ databases">
        <authorList>
            <person name="Lin J."/>
        </authorList>
    </citation>
    <scope>NUCLEOTIDE SEQUENCE</scope>
</reference>
<dbReference type="EMBL" id="LR862148">
    <property type="protein sequence ID" value="CAD1830981.1"/>
    <property type="molecule type" value="Genomic_DNA"/>
</dbReference>
<evidence type="ECO:0000313" key="8">
    <source>
        <dbReference type="EMBL" id="CAD1830981.1"/>
    </source>
</evidence>
<evidence type="ECO:0000256" key="5">
    <source>
        <dbReference type="ARBA" id="ARBA00023187"/>
    </source>
</evidence>
<dbReference type="InterPro" id="IPR013260">
    <property type="entry name" value="mRNA_splic_SYF2"/>
</dbReference>
<dbReference type="PANTHER" id="PTHR13264:SF6">
    <property type="entry name" value="OS06G0711100 PROTEIN"/>
    <property type="match status" value="1"/>
</dbReference>
<feature type="region of interest" description="Disordered" evidence="7">
    <location>
        <begin position="120"/>
        <end position="145"/>
    </location>
</feature>
<dbReference type="GO" id="GO:0006397">
    <property type="term" value="P:mRNA processing"/>
    <property type="evidence" value="ECO:0007669"/>
    <property type="project" value="UniProtKB-KW"/>
</dbReference>
<keyword evidence="5" id="KW-0508">mRNA splicing</keyword>
<proteinExistence type="inferred from homology"/>
<dbReference type="GO" id="GO:0008380">
    <property type="term" value="P:RNA splicing"/>
    <property type="evidence" value="ECO:0007669"/>
    <property type="project" value="UniProtKB-KW"/>
</dbReference>
<dbReference type="AlphaFoldDB" id="A0A6V7PJH2"/>
<accession>A0A6V7PJH2</accession>
<evidence type="ECO:0000256" key="6">
    <source>
        <dbReference type="ARBA" id="ARBA00023242"/>
    </source>
</evidence>
<gene>
    <name evidence="8" type="ORF">CB5_LOCUS14192</name>
</gene>
<protein>
    <submittedName>
        <fullName evidence="8">Uncharacterized protein</fullName>
    </submittedName>
</protein>
<organism evidence="8">
    <name type="scientific">Ananas comosus var. bracteatus</name>
    <name type="common">red pineapple</name>
    <dbReference type="NCBI Taxonomy" id="296719"/>
    <lineage>
        <taxon>Eukaryota</taxon>
        <taxon>Viridiplantae</taxon>
        <taxon>Streptophyta</taxon>
        <taxon>Embryophyta</taxon>
        <taxon>Tracheophyta</taxon>
        <taxon>Spermatophyta</taxon>
        <taxon>Magnoliopsida</taxon>
        <taxon>Liliopsida</taxon>
        <taxon>Poales</taxon>
        <taxon>Bromeliaceae</taxon>
        <taxon>Bromelioideae</taxon>
        <taxon>Ananas</taxon>
    </lineage>
</organism>
<dbReference type="GO" id="GO:0071014">
    <property type="term" value="C:post-mRNA release spliceosomal complex"/>
    <property type="evidence" value="ECO:0007669"/>
    <property type="project" value="TreeGrafter"/>
</dbReference>
<comment type="subcellular location">
    <subcellularLocation>
        <location evidence="1">Nucleus</location>
    </subcellularLocation>
</comment>
<comment type="similarity">
    <text evidence="2">Belongs to the SYF2 family.</text>
</comment>
<name>A0A6V7PJH2_ANACO</name>
<evidence type="ECO:0000256" key="2">
    <source>
        <dbReference type="ARBA" id="ARBA00010028"/>
    </source>
</evidence>
<dbReference type="PANTHER" id="PTHR13264">
    <property type="entry name" value="GCIP-INTERACTING PROTEIN P29"/>
    <property type="match status" value="1"/>
</dbReference>
<keyword evidence="3" id="KW-0507">mRNA processing</keyword>